<feature type="transmembrane region" description="Helical" evidence="5">
    <location>
        <begin position="80"/>
        <end position="100"/>
    </location>
</feature>
<comment type="subcellular location">
    <subcellularLocation>
        <location evidence="5">Cell inner membrane</location>
        <topology evidence="5">Multi-pass membrane protein</topology>
    </subcellularLocation>
</comment>
<dbReference type="GO" id="GO:0005886">
    <property type="term" value="C:plasma membrane"/>
    <property type="evidence" value="ECO:0007669"/>
    <property type="project" value="UniProtKB-SubCell"/>
</dbReference>
<proteinExistence type="inferred from homology"/>
<gene>
    <name evidence="5" type="primary">yciB</name>
    <name evidence="7" type="ORF">Tel_09765</name>
</gene>
<dbReference type="EMBL" id="CP013099">
    <property type="protein sequence ID" value="ALP53412.1"/>
    <property type="molecule type" value="Genomic_DNA"/>
</dbReference>
<feature type="transmembrane region" description="Helical" evidence="5">
    <location>
        <begin position="20"/>
        <end position="42"/>
    </location>
</feature>
<evidence type="ECO:0000256" key="6">
    <source>
        <dbReference type="SAM" id="MobiDB-lite"/>
    </source>
</evidence>
<dbReference type="InterPro" id="IPR006008">
    <property type="entry name" value="YciB"/>
</dbReference>
<dbReference type="Pfam" id="PF04279">
    <property type="entry name" value="IspA"/>
    <property type="match status" value="1"/>
</dbReference>
<keyword evidence="2 5" id="KW-0812">Transmembrane</keyword>
<dbReference type="PANTHER" id="PTHR36917">
    <property type="entry name" value="INTRACELLULAR SEPTATION PROTEIN A-RELATED"/>
    <property type="match status" value="1"/>
</dbReference>
<evidence type="ECO:0000256" key="2">
    <source>
        <dbReference type="ARBA" id="ARBA00022692"/>
    </source>
</evidence>
<dbReference type="HAMAP" id="MF_00189">
    <property type="entry name" value="YciB"/>
    <property type="match status" value="1"/>
</dbReference>
<protein>
    <recommendedName>
        <fullName evidence="5">Inner membrane-spanning protein YciB</fullName>
    </recommendedName>
</protein>
<keyword evidence="1 5" id="KW-1003">Cell membrane</keyword>
<dbReference type="NCBIfam" id="TIGR00997">
    <property type="entry name" value="ispZ"/>
    <property type="match status" value="1"/>
</dbReference>
<keyword evidence="8" id="KW-1185">Reference proteome</keyword>
<dbReference type="AlphaFoldDB" id="A0A0S2TE80"/>
<organism evidence="7 8">
    <name type="scientific">Candidatus Tenderia electrophaga</name>
    <dbReference type="NCBI Taxonomy" id="1748243"/>
    <lineage>
        <taxon>Bacteria</taxon>
        <taxon>Pseudomonadati</taxon>
        <taxon>Pseudomonadota</taxon>
        <taxon>Gammaproteobacteria</taxon>
        <taxon>Candidatus Tenderiales</taxon>
        <taxon>Candidatus Tenderiaceae</taxon>
        <taxon>Candidatus Tenderia</taxon>
    </lineage>
</organism>
<evidence type="ECO:0000256" key="3">
    <source>
        <dbReference type="ARBA" id="ARBA00022989"/>
    </source>
</evidence>
<evidence type="ECO:0000313" key="7">
    <source>
        <dbReference type="EMBL" id="ALP53412.1"/>
    </source>
</evidence>
<dbReference type="PANTHER" id="PTHR36917:SF1">
    <property type="entry name" value="INNER MEMBRANE-SPANNING PROTEIN YCIB"/>
    <property type="match status" value="1"/>
</dbReference>
<keyword evidence="4 5" id="KW-0472">Membrane</keyword>
<keyword evidence="5" id="KW-0997">Cell inner membrane</keyword>
<feature type="transmembrane region" description="Helical" evidence="5">
    <location>
        <begin position="121"/>
        <end position="139"/>
    </location>
</feature>
<dbReference type="Proteomes" id="UP000055136">
    <property type="component" value="Chromosome"/>
</dbReference>
<feature type="transmembrane region" description="Helical" evidence="5">
    <location>
        <begin position="49"/>
        <end position="68"/>
    </location>
</feature>
<evidence type="ECO:0000256" key="4">
    <source>
        <dbReference type="ARBA" id="ARBA00023136"/>
    </source>
</evidence>
<evidence type="ECO:0000256" key="1">
    <source>
        <dbReference type="ARBA" id="ARBA00022475"/>
    </source>
</evidence>
<reference evidence="7" key="1">
    <citation type="submission" date="2015-10" db="EMBL/GenBank/DDBJ databases">
        <title>Description of Candidatus Tenderia electrophaga gen. nov, sp. nov., an Uncultivated Electroautotroph from a Biocathode Enrichment.</title>
        <authorList>
            <person name="Eddie B.J."/>
            <person name="Malanoski A.P."/>
            <person name="Wang Z."/>
            <person name="Hall R.J."/>
            <person name="Oh S.D."/>
            <person name="Heiner C."/>
            <person name="Lin B."/>
            <person name="Strycharz-Glaven S.M."/>
        </authorList>
    </citation>
    <scope>NUCLEOTIDE SEQUENCE [LARGE SCALE GENOMIC DNA]</scope>
    <source>
        <strain evidence="7">NRL1</strain>
    </source>
</reference>
<feature type="transmembrane region" description="Helical" evidence="5">
    <location>
        <begin position="151"/>
        <end position="170"/>
    </location>
</feature>
<evidence type="ECO:0000256" key="5">
    <source>
        <dbReference type="HAMAP-Rule" id="MF_00189"/>
    </source>
</evidence>
<keyword evidence="3 5" id="KW-1133">Transmembrane helix</keyword>
<dbReference type="NCBIfam" id="NF001325">
    <property type="entry name" value="PRK00259.1-3"/>
    <property type="match status" value="1"/>
</dbReference>
<feature type="compositionally biased region" description="Low complexity" evidence="6">
    <location>
        <begin position="178"/>
        <end position="194"/>
    </location>
</feature>
<sequence>MKFLFDFFPILLFFIAYKAYDIYVATAVAIVASFIQVGWLWLQHRRVEKMHVITLLLIVVLGGATLALQDPTFIMWKPSLVNWAFALVFVGSHFIGKKTIVQRMMEKNVALPGHIWPRLNIAWSVFFVFIGFLNLYVAYNFDEATWVNFKLFGMIGLTFVFIIAQAFFIGRYMKEPESANPPESVNSPESVKSPVKSKEQP</sequence>
<dbReference type="KEGG" id="tee:Tel_09765"/>
<comment type="function">
    <text evidence="5">Plays a role in cell envelope biogenesis, maintenance of cell envelope integrity and membrane homeostasis.</text>
</comment>
<comment type="similarity">
    <text evidence="5">Belongs to the YciB family.</text>
</comment>
<name>A0A0S2TE80_9GAMM</name>
<accession>A0A0S2TE80</accession>
<feature type="region of interest" description="Disordered" evidence="6">
    <location>
        <begin position="176"/>
        <end position="201"/>
    </location>
</feature>
<dbReference type="STRING" id="1748243.Tel_09765"/>
<evidence type="ECO:0000313" key="8">
    <source>
        <dbReference type="Proteomes" id="UP000055136"/>
    </source>
</evidence>